<feature type="compositionally biased region" description="Basic and acidic residues" evidence="1">
    <location>
        <begin position="202"/>
        <end position="230"/>
    </location>
</feature>
<evidence type="ECO:0000313" key="3">
    <source>
        <dbReference type="Proteomes" id="UP000717515"/>
    </source>
</evidence>
<feature type="region of interest" description="Disordered" evidence="1">
    <location>
        <begin position="126"/>
        <end position="148"/>
    </location>
</feature>
<feature type="compositionally biased region" description="Basic and acidic residues" evidence="1">
    <location>
        <begin position="379"/>
        <end position="390"/>
    </location>
</feature>
<feature type="region of interest" description="Disordered" evidence="1">
    <location>
        <begin position="200"/>
        <end position="230"/>
    </location>
</feature>
<feature type="compositionally biased region" description="Low complexity" evidence="1">
    <location>
        <begin position="362"/>
        <end position="376"/>
    </location>
</feature>
<feature type="compositionally biased region" description="Low complexity" evidence="1">
    <location>
        <begin position="324"/>
        <end position="339"/>
    </location>
</feature>
<proteinExistence type="predicted"/>
<evidence type="ECO:0000313" key="2">
    <source>
        <dbReference type="EMBL" id="KAG9323113.1"/>
    </source>
</evidence>
<evidence type="ECO:0008006" key="4">
    <source>
        <dbReference type="Google" id="ProtNLM"/>
    </source>
</evidence>
<feature type="region of interest" description="Disordered" evidence="1">
    <location>
        <begin position="290"/>
        <end position="390"/>
    </location>
</feature>
<reference evidence="2" key="1">
    <citation type="submission" date="2021-07" db="EMBL/GenBank/DDBJ databases">
        <title>Draft genome of Mortierella alpina, strain LL118, isolated from an aspen leaf litter sample.</title>
        <authorList>
            <person name="Yang S."/>
            <person name="Vinatzer B.A."/>
        </authorList>
    </citation>
    <scope>NUCLEOTIDE SEQUENCE</scope>
    <source>
        <strain evidence="2">LL118</strain>
    </source>
</reference>
<dbReference type="PANTHER" id="PTHR36787">
    <property type="entry name" value="TRANSMEMBRANE PROTEIN"/>
    <property type="match status" value="1"/>
</dbReference>
<dbReference type="Proteomes" id="UP000717515">
    <property type="component" value="Unassembled WGS sequence"/>
</dbReference>
<gene>
    <name evidence="2" type="ORF">KVV02_004233</name>
</gene>
<feature type="compositionally biased region" description="Polar residues" evidence="1">
    <location>
        <begin position="309"/>
        <end position="323"/>
    </location>
</feature>
<protein>
    <recommendedName>
        <fullName evidence="4">Ubiquitin-like domain-containing protein</fullName>
    </recommendedName>
</protein>
<dbReference type="EMBL" id="JAIFTL010000115">
    <property type="protein sequence ID" value="KAG9323113.1"/>
    <property type="molecule type" value="Genomic_DNA"/>
</dbReference>
<comment type="caution">
    <text evidence="2">The sequence shown here is derived from an EMBL/GenBank/DDBJ whole genome shotgun (WGS) entry which is preliminary data.</text>
</comment>
<dbReference type="CDD" id="cd17039">
    <property type="entry name" value="Ubl_ubiquitin_like"/>
    <property type="match status" value="1"/>
</dbReference>
<name>A0A9P8A1S1_MORAP</name>
<accession>A0A9P8A1S1</accession>
<dbReference type="AlphaFoldDB" id="A0A9P8A1S1"/>
<sequence length="666" mass="74092">MDTLTVEISSSEHTPHRLSVTLSRHSTVLHLKKLIRQRVEPSLSVSAGLELLYNSQTLDNTDTLEQLSGKFNWGSIRLVASYSEHRSVPQDSEPCSPAPLHFRTGSGASVTSQAAAADAAMSTSETNCGAGPLSHSEDGFRKTKKNPQDPIAASMAPYQYAVVNGMPYLVPSSYLPLIHLQQQPPRPPLYVPGALSQQHLANSRDRTIHQQQDHSLEAPAADGREQDHAPRDQRRAAALWLFLKLAFGVYVFSQNGSIERIILLHIAAFVIFLHQTGRLRIVRRVVHPPQEGPGDPAADAGNQPPAAVGSNNDGPSAPNATDGSTSLSATQSSSTQAAESKQRRASMKSEYHSQMADESTESETCTLTSQQQESTQPSADEHDHQERVQDEERARIEGNMFQGEQPPRLSSWRHVEHALLIFITSLIPAPPPEIDPALANAVVKCVINYGPSVPRIHNTNSTGPRIDLALLGVSRDLVYMFFMERTNLAFYRTQKIWEDLVLIAERPEQCDGLERCLALEGQFIYETLHDKVLKTVTLLNKTFKGWNSIPKLNDDALVDIRTLLEVHSIHPVTYLGNFVTNTGDLKLPIYYATGHFYTMGQDVVRCLLEHEYDFYHLESNAEDLAVGWVISKFCKHDSVDTNRYNLIWHKKFNNLNKFCILNAPVP</sequence>
<evidence type="ECO:0000256" key="1">
    <source>
        <dbReference type="SAM" id="MobiDB-lite"/>
    </source>
</evidence>
<organism evidence="2 3">
    <name type="scientific">Mortierella alpina</name>
    <name type="common">Oleaginous fungus</name>
    <name type="synonym">Mortierella renispora</name>
    <dbReference type="NCBI Taxonomy" id="64518"/>
    <lineage>
        <taxon>Eukaryota</taxon>
        <taxon>Fungi</taxon>
        <taxon>Fungi incertae sedis</taxon>
        <taxon>Mucoromycota</taxon>
        <taxon>Mortierellomycotina</taxon>
        <taxon>Mortierellomycetes</taxon>
        <taxon>Mortierellales</taxon>
        <taxon>Mortierellaceae</taxon>
        <taxon>Mortierella</taxon>
    </lineage>
</organism>